<evidence type="ECO:0000259" key="1">
    <source>
        <dbReference type="Pfam" id="PF12867"/>
    </source>
</evidence>
<dbReference type="SUPFAM" id="SSF109854">
    <property type="entry name" value="DinB/YfiT-like putative metalloenzymes"/>
    <property type="match status" value="1"/>
</dbReference>
<accession>A0ABP8IXX2</accession>
<dbReference type="InterPro" id="IPR024775">
    <property type="entry name" value="DinB-like"/>
</dbReference>
<sequence length="191" mass="21499">MKTNALLQNLQAAVRRLQTVVETELKPLSSEVLNAKARPESWSVLECLEHLNRYSRYYNPAFAQALQPARQPVSEAAEVRYSWLGRKSLDIVRPGNGKASKTVKHMNPAGSRLSRGVLDEFLQHQQELLTLLANAQAADLNQKAVPVEFFKLLKLRTGEALEFVVLHEERHMQQAQRAAQHAQVTAPVLMV</sequence>
<reference evidence="3" key="1">
    <citation type="journal article" date="2019" name="Int. J. Syst. Evol. Microbiol.">
        <title>The Global Catalogue of Microorganisms (GCM) 10K type strain sequencing project: providing services to taxonomists for standard genome sequencing and annotation.</title>
        <authorList>
            <consortium name="The Broad Institute Genomics Platform"/>
            <consortium name="The Broad Institute Genome Sequencing Center for Infectious Disease"/>
            <person name="Wu L."/>
            <person name="Ma J."/>
        </authorList>
    </citation>
    <scope>NUCLEOTIDE SEQUENCE [LARGE SCALE GENOMIC DNA]</scope>
    <source>
        <strain evidence="3">JCM 17924</strain>
    </source>
</reference>
<protein>
    <submittedName>
        <fullName evidence="2">DinB family protein</fullName>
    </submittedName>
</protein>
<dbReference type="RefSeq" id="WP_345223001.1">
    <property type="nucleotide sequence ID" value="NZ_BAABHA010000002.1"/>
</dbReference>
<proteinExistence type="predicted"/>
<evidence type="ECO:0000313" key="2">
    <source>
        <dbReference type="EMBL" id="GAA4379180.1"/>
    </source>
</evidence>
<dbReference type="Pfam" id="PF12867">
    <property type="entry name" value="DinB_2"/>
    <property type="match status" value="1"/>
</dbReference>
<dbReference type="Gene3D" id="1.20.120.450">
    <property type="entry name" value="dinb family like domain"/>
    <property type="match status" value="1"/>
</dbReference>
<evidence type="ECO:0000313" key="3">
    <source>
        <dbReference type="Proteomes" id="UP001500454"/>
    </source>
</evidence>
<feature type="domain" description="DinB-like" evidence="1">
    <location>
        <begin position="16"/>
        <end position="175"/>
    </location>
</feature>
<dbReference type="EMBL" id="BAABHA010000002">
    <property type="protein sequence ID" value="GAA4379180.1"/>
    <property type="molecule type" value="Genomic_DNA"/>
</dbReference>
<gene>
    <name evidence="2" type="ORF">GCM10023186_16460</name>
</gene>
<organism evidence="2 3">
    <name type="scientific">Hymenobacter koreensis</name>
    <dbReference type="NCBI Taxonomy" id="1084523"/>
    <lineage>
        <taxon>Bacteria</taxon>
        <taxon>Pseudomonadati</taxon>
        <taxon>Bacteroidota</taxon>
        <taxon>Cytophagia</taxon>
        <taxon>Cytophagales</taxon>
        <taxon>Hymenobacteraceae</taxon>
        <taxon>Hymenobacter</taxon>
    </lineage>
</organism>
<keyword evidence="3" id="KW-1185">Reference proteome</keyword>
<name>A0ABP8IXX2_9BACT</name>
<dbReference type="InterPro" id="IPR034660">
    <property type="entry name" value="DinB/YfiT-like"/>
</dbReference>
<comment type="caution">
    <text evidence="2">The sequence shown here is derived from an EMBL/GenBank/DDBJ whole genome shotgun (WGS) entry which is preliminary data.</text>
</comment>
<dbReference type="Proteomes" id="UP001500454">
    <property type="component" value="Unassembled WGS sequence"/>
</dbReference>